<dbReference type="Pfam" id="PF20731">
    <property type="entry name" value="RE_NgoFVII_C"/>
    <property type="match status" value="1"/>
</dbReference>
<gene>
    <name evidence="3" type="ORF">SAMN05443292_1778</name>
</gene>
<evidence type="ECO:0000259" key="2">
    <source>
        <dbReference type="Pfam" id="PF20731"/>
    </source>
</evidence>
<dbReference type="EMBL" id="FOQT01000002">
    <property type="protein sequence ID" value="SFI17389.1"/>
    <property type="molecule type" value="Genomic_DNA"/>
</dbReference>
<protein>
    <submittedName>
        <fullName evidence="3">NgoFVII restriction endonuclease</fullName>
    </submittedName>
</protein>
<name>A0A1I3G1Q6_9FLAO</name>
<sequence>MLYHQNLEELIFQRHEILDTDELIVLSGYLGPTPVERLEELPLSTRVIYGMYGSEGIQTNLHNSLRRIQHSVKNLNIFYSQIPVHSKCYAWRKNGQIIHALIGSANFSINGLTTPYREILAETTKDTYNPLNEYISHIFNNSISCLEIGLRGIQEKIRGGTFCDMSFLMDNGETHNASGLNWGFMANGLPSPKRGINDACIPISISHIRQFPDLFPPKLTARELVDIRGRRQRSNEAIELIWDDGITMEGLLEGTNNVDGVEYPKQISSFPAKNQMGEYLKMRLAIPLGQPIRKHHLVSYGRTDVTISLIGDGIYSCDFSV</sequence>
<reference evidence="3 4" key="1">
    <citation type="submission" date="2016-10" db="EMBL/GenBank/DDBJ databases">
        <authorList>
            <person name="de Groot N.N."/>
        </authorList>
    </citation>
    <scope>NUCLEOTIDE SEQUENCE [LARGE SCALE GENOMIC DNA]</scope>
    <source>
        <strain evidence="3 4">DSM 26000</strain>
    </source>
</reference>
<keyword evidence="3" id="KW-0255">Endonuclease</keyword>
<dbReference type="RefSeq" id="WP_090079724.1">
    <property type="nucleotide sequence ID" value="NZ_FOQT01000002.1"/>
</dbReference>
<evidence type="ECO:0000313" key="4">
    <source>
        <dbReference type="Proteomes" id="UP000198931"/>
    </source>
</evidence>
<dbReference type="InterPro" id="IPR019065">
    <property type="entry name" value="RE_NgoFVII_N"/>
</dbReference>
<dbReference type="AlphaFoldDB" id="A0A1I3G1Q6"/>
<dbReference type="GO" id="GO:0004519">
    <property type="term" value="F:endonuclease activity"/>
    <property type="evidence" value="ECO:0007669"/>
    <property type="project" value="UniProtKB-KW"/>
</dbReference>
<feature type="domain" description="Restriction endonuclease type II NgoFVII N-terminal" evidence="1">
    <location>
        <begin position="5"/>
        <end position="145"/>
    </location>
</feature>
<feature type="domain" description="Restriction endonuclease type II NgoFVII C-terminal B3-like DNA-binding" evidence="2">
    <location>
        <begin position="164"/>
        <end position="309"/>
    </location>
</feature>
<dbReference type="OrthoDB" id="7107971at2"/>
<keyword evidence="4" id="KW-1185">Reference proteome</keyword>
<accession>A0A1I3G1Q6</accession>
<evidence type="ECO:0000313" key="3">
    <source>
        <dbReference type="EMBL" id="SFI17389.1"/>
    </source>
</evidence>
<organism evidence="3 4">
    <name type="scientific">Halpernia frigidisoli</name>
    <dbReference type="NCBI Taxonomy" id="1125876"/>
    <lineage>
        <taxon>Bacteria</taxon>
        <taxon>Pseudomonadati</taxon>
        <taxon>Bacteroidota</taxon>
        <taxon>Flavobacteriia</taxon>
        <taxon>Flavobacteriales</taxon>
        <taxon>Weeksellaceae</taxon>
        <taxon>Chryseobacterium group</taxon>
        <taxon>Halpernia</taxon>
    </lineage>
</organism>
<dbReference type="STRING" id="1125876.SAMN05443292_1778"/>
<proteinExistence type="predicted"/>
<evidence type="ECO:0000259" key="1">
    <source>
        <dbReference type="Pfam" id="PF09565"/>
    </source>
</evidence>
<keyword evidence="3" id="KW-0378">Hydrolase</keyword>
<dbReference type="Gene3D" id="3.30.870.10">
    <property type="entry name" value="Endonuclease Chain A"/>
    <property type="match status" value="1"/>
</dbReference>
<keyword evidence="3" id="KW-0540">Nuclease</keyword>
<dbReference type="Pfam" id="PF09565">
    <property type="entry name" value="RE_NgoFVII"/>
    <property type="match status" value="1"/>
</dbReference>
<dbReference type="Proteomes" id="UP000198931">
    <property type="component" value="Unassembled WGS sequence"/>
</dbReference>
<dbReference type="InterPro" id="IPR048923">
    <property type="entry name" value="RE_NgoFVII_C"/>
</dbReference>